<dbReference type="Gene3D" id="3.30.930.10">
    <property type="entry name" value="Bira Bifunctional Protein, Domain 2"/>
    <property type="match status" value="2"/>
</dbReference>
<dbReference type="InterPro" id="IPR002314">
    <property type="entry name" value="aa-tRNA-synt_IIb"/>
</dbReference>
<comment type="domain">
    <text evidence="10">Consists of three domains: the N-terminal catalytic domain, the editing domain and the C-terminal anticodon-binding domain.</text>
</comment>
<evidence type="ECO:0000256" key="9">
    <source>
        <dbReference type="ARBA" id="ARBA00047671"/>
    </source>
</evidence>
<dbReference type="InterPro" id="IPR036754">
    <property type="entry name" value="YbaK/aa-tRNA-synt-asso_dom_sf"/>
</dbReference>
<keyword evidence="3 10" id="KW-0963">Cytoplasm</keyword>
<gene>
    <name evidence="10" type="primary">proS</name>
    <name evidence="12" type="ORF">J2S72_001495</name>
</gene>
<dbReference type="NCBIfam" id="NF006625">
    <property type="entry name" value="PRK09194.1"/>
    <property type="match status" value="1"/>
</dbReference>
<keyword evidence="4 10" id="KW-0436">Ligase</keyword>
<dbReference type="GO" id="GO:0004827">
    <property type="term" value="F:proline-tRNA ligase activity"/>
    <property type="evidence" value="ECO:0007669"/>
    <property type="project" value="UniProtKB-EC"/>
</dbReference>
<dbReference type="Proteomes" id="UP001236559">
    <property type="component" value="Unassembled WGS sequence"/>
</dbReference>
<comment type="subunit">
    <text evidence="2 10">Homodimer.</text>
</comment>
<keyword evidence="13" id="KW-1185">Reference proteome</keyword>
<dbReference type="InterPro" id="IPR033730">
    <property type="entry name" value="ProRS_core_prok"/>
</dbReference>
<evidence type="ECO:0000256" key="1">
    <source>
        <dbReference type="ARBA" id="ARBA00004496"/>
    </source>
</evidence>
<accession>A0ABU0AW66</accession>
<keyword evidence="6 10" id="KW-0067">ATP-binding</keyword>
<dbReference type="Pfam" id="PF04073">
    <property type="entry name" value="tRNA_edit"/>
    <property type="match status" value="1"/>
</dbReference>
<dbReference type="CDD" id="cd00779">
    <property type="entry name" value="ProRS_core_prok"/>
    <property type="match status" value="1"/>
</dbReference>
<comment type="caution">
    <text evidence="12">The sequence shown here is derived from an EMBL/GenBank/DDBJ whole genome shotgun (WGS) entry which is preliminary data.</text>
</comment>
<keyword evidence="7 10" id="KW-0648">Protein biosynthesis</keyword>
<feature type="domain" description="Aminoacyl-transfer RNA synthetases class-II family profile" evidence="11">
    <location>
        <begin position="33"/>
        <end position="463"/>
    </location>
</feature>
<evidence type="ECO:0000256" key="2">
    <source>
        <dbReference type="ARBA" id="ARBA00011738"/>
    </source>
</evidence>
<sequence>MKLTKLYMPTLREVPSDAEVESHKLLLRSGMIRKATSGIYTYLPLGYRVVRKIEQIVREEMDKSGAQEILMSAVQPAEIWQESGRWEKYGPEMFKLKDRNGRDFCLGPTAEEYFTELIKGEVNSYKQLPLNLYQIQTKYRDEKRPRFGINRAREFIMKDAYSFDVDKESMEKAYMIMYRAYERIFDRLELEYKVVEGQNGPMGGNKSHEFIALSETGEGRIGYSKTSQIAYSDEKAPVNYTFTDDSEPKDLEKVETKDTTSIDMVSKLLKVEKNKCLKAIDLLISGKPVFVFIPGDRELNFEKLSEFLNVAEHEIEVMDEETIKSCGTYPGFTGPINLKGQVIIDKSVTKIANLVVGANEKDKHYINANYKRDFQGQIADDLLMVKEGDIIPGTNEKYEFARGIEVGNIFQLGTKYSEALNVTYLDENGKSQNFYMGSYGVGVTRSISAIIEQYHDENGIIWPLSVAPYQVIVTVINPKDKDQMELGEKIYGAVENLGYEVILDDRDERAGVKFKDRDLIGIPLRITVGKKAKDSIVEFSKRRDGVNLEISAKEAVEKINNIIIDNFTGDLAVSLEKMVKDGQ</sequence>
<dbReference type="InterPro" id="IPR050062">
    <property type="entry name" value="Pro-tRNA_synthetase"/>
</dbReference>
<dbReference type="InterPro" id="IPR007214">
    <property type="entry name" value="YbaK/aa-tRNA-synth-assoc-dom"/>
</dbReference>
<evidence type="ECO:0000259" key="11">
    <source>
        <dbReference type="PROSITE" id="PS50862"/>
    </source>
</evidence>
<evidence type="ECO:0000313" key="13">
    <source>
        <dbReference type="Proteomes" id="UP001236559"/>
    </source>
</evidence>
<comment type="catalytic activity">
    <reaction evidence="9 10">
        <text>tRNA(Pro) + L-proline + ATP = L-prolyl-tRNA(Pro) + AMP + diphosphate</text>
        <dbReference type="Rhea" id="RHEA:14305"/>
        <dbReference type="Rhea" id="RHEA-COMP:9700"/>
        <dbReference type="Rhea" id="RHEA-COMP:9702"/>
        <dbReference type="ChEBI" id="CHEBI:30616"/>
        <dbReference type="ChEBI" id="CHEBI:33019"/>
        <dbReference type="ChEBI" id="CHEBI:60039"/>
        <dbReference type="ChEBI" id="CHEBI:78442"/>
        <dbReference type="ChEBI" id="CHEBI:78532"/>
        <dbReference type="ChEBI" id="CHEBI:456215"/>
        <dbReference type="EC" id="6.1.1.15"/>
    </reaction>
</comment>
<dbReference type="InterPro" id="IPR044140">
    <property type="entry name" value="ProRS_anticodon_short"/>
</dbReference>
<evidence type="ECO:0000256" key="4">
    <source>
        <dbReference type="ARBA" id="ARBA00022598"/>
    </source>
</evidence>
<dbReference type="RefSeq" id="WP_023055949.1">
    <property type="nucleotide sequence ID" value="NZ_JAUSTN010000007.1"/>
</dbReference>
<dbReference type="PRINTS" id="PR01046">
    <property type="entry name" value="TRNASYNTHPRO"/>
</dbReference>
<proteinExistence type="inferred from homology"/>
<dbReference type="SUPFAM" id="SSF55681">
    <property type="entry name" value="Class II aaRS and biotin synthetases"/>
    <property type="match status" value="1"/>
</dbReference>
<dbReference type="InterPro" id="IPR045864">
    <property type="entry name" value="aa-tRNA-synth_II/BPL/LPL"/>
</dbReference>
<dbReference type="HAMAP" id="MF_01569">
    <property type="entry name" value="Pro_tRNA_synth_type1"/>
    <property type="match status" value="1"/>
</dbReference>
<evidence type="ECO:0000256" key="5">
    <source>
        <dbReference type="ARBA" id="ARBA00022741"/>
    </source>
</evidence>
<dbReference type="SUPFAM" id="SSF52954">
    <property type="entry name" value="Class II aaRS ABD-related"/>
    <property type="match status" value="1"/>
</dbReference>
<reference evidence="12 13" key="1">
    <citation type="submission" date="2023-07" db="EMBL/GenBank/DDBJ databases">
        <title>Genomic Encyclopedia of Type Strains, Phase IV (KMG-IV): sequencing the most valuable type-strain genomes for metagenomic binning, comparative biology and taxonomic classification.</title>
        <authorList>
            <person name="Goeker M."/>
        </authorList>
    </citation>
    <scope>NUCLEOTIDE SEQUENCE [LARGE SCALE GENOMIC DNA]</scope>
    <source>
        <strain evidence="12 13">DSM 22616</strain>
    </source>
</reference>
<dbReference type="EC" id="6.1.1.15" evidence="10"/>
<evidence type="ECO:0000256" key="7">
    <source>
        <dbReference type="ARBA" id="ARBA00022917"/>
    </source>
</evidence>
<comment type="similarity">
    <text evidence="10">Belongs to the class-II aminoacyl-tRNA synthetase family. ProS type 1 subfamily.</text>
</comment>
<evidence type="ECO:0000256" key="8">
    <source>
        <dbReference type="ARBA" id="ARBA00023146"/>
    </source>
</evidence>
<dbReference type="InterPro" id="IPR004500">
    <property type="entry name" value="Pro-tRNA-synth_IIa_bac-type"/>
</dbReference>
<comment type="subcellular location">
    <subcellularLocation>
        <location evidence="1 10">Cytoplasm</location>
    </subcellularLocation>
</comment>
<evidence type="ECO:0000256" key="10">
    <source>
        <dbReference type="HAMAP-Rule" id="MF_01569"/>
    </source>
</evidence>
<dbReference type="PANTHER" id="PTHR42753">
    <property type="entry name" value="MITOCHONDRIAL RIBOSOME PROTEIN L39/PROLYL-TRNA LIGASE FAMILY MEMBER"/>
    <property type="match status" value="1"/>
</dbReference>
<keyword evidence="8 10" id="KW-0030">Aminoacyl-tRNA synthetase</keyword>
<dbReference type="Pfam" id="PF00587">
    <property type="entry name" value="tRNA-synt_2b"/>
    <property type="match status" value="1"/>
</dbReference>
<dbReference type="InterPro" id="IPR006195">
    <property type="entry name" value="aa-tRNA-synth_II"/>
</dbReference>
<dbReference type="Gene3D" id="3.40.50.800">
    <property type="entry name" value="Anticodon-binding domain"/>
    <property type="match status" value="1"/>
</dbReference>
<dbReference type="CDD" id="cd04334">
    <property type="entry name" value="ProRS-INS"/>
    <property type="match status" value="1"/>
</dbReference>
<dbReference type="InterPro" id="IPR036621">
    <property type="entry name" value="Anticodon-bd_dom_sf"/>
</dbReference>
<evidence type="ECO:0000256" key="3">
    <source>
        <dbReference type="ARBA" id="ARBA00022490"/>
    </source>
</evidence>
<dbReference type="PROSITE" id="PS50862">
    <property type="entry name" value="AA_TRNA_LIGASE_II"/>
    <property type="match status" value="1"/>
</dbReference>
<comment type="function">
    <text evidence="10">Catalyzes the attachment of proline to tRNA(Pro) in a two-step reaction: proline is first activated by ATP to form Pro-AMP and then transferred to the acceptor end of tRNA(Pro). As ProRS can inadvertently accommodate and process non-cognate amino acids such as alanine and cysteine, to avoid such errors it has two additional distinct editing activities against alanine. One activity is designated as 'pretransfer' editing and involves the tRNA(Pro)-independent hydrolysis of activated Ala-AMP. The other activity is designated 'posttransfer' editing and involves deacylation of mischarged Ala-tRNA(Pro). The misacylated Cys-tRNA(Pro) is not edited by ProRS.</text>
</comment>
<organism evidence="12 13">
    <name type="scientific">Peptoniphilus koenoeneniae</name>
    <dbReference type="NCBI Taxonomy" id="507751"/>
    <lineage>
        <taxon>Bacteria</taxon>
        <taxon>Bacillati</taxon>
        <taxon>Bacillota</taxon>
        <taxon>Tissierellia</taxon>
        <taxon>Tissierellales</taxon>
        <taxon>Peptoniphilaceae</taxon>
        <taxon>Peptoniphilus</taxon>
    </lineage>
</organism>
<dbReference type="EMBL" id="JAUSTN010000007">
    <property type="protein sequence ID" value="MDQ0275468.1"/>
    <property type="molecule type" value="Genomic_DNA"/>
</dbReference>
<dbReference type="InterPro" id="IPR023717">
    <property type="entry name" value="Pro-tRNA-Synthase_IIa_type1"/>
</dbReference>
<dbReference type="InterPro" id="IPR004154">
    <property type="entry name" value="Anticodon-bd"/>
</dbReference>
<dbReference type="SUPFAM" id="SSF55826">
    <property type="entry name" value="YbaK/ProRS associated domain"/>
    <property type="match status" value="1"/>
</dbReference>
<keyword evidence="5 10" id="KW-0547">Nucleotide-binding</keyword>
<dbReference type="CDD" id="cd00861">
    <property type="entry name" value="ProRS_anticodon_short"/>
    <property type="match status" value="1"/>
</dbReference>
<dbReference type="NCBIfam" id="TIGR00409">
    <property type="entry name" value="proS_fam_II"/>
    <property type="match status" value="1"/>
</dbReference>
<dbReference type="PANTHER" id="PTHR42753:SF2">
    <property type="entry name" value="PROLINE--TRNA LIGASE"/>
    <property type="match status" value="1"/>
</dbReference>
<name>A0ABU0AW66_9FIRM</name>
<evidence type="ECO:0000313" key="12">
    <source>
        <dbReference type="EMBL" id="MDQ0275468.1"/>
    </source>
</evidence>
<dbReference type="Pfam" id="PF03129">
    <property type="entry name" value="HGTP_anticodon"/>
    <property type="match status" value="1"/>
</dbReference>
<evidence type="ECO:0000256" key="6">
    <source>
        <dbReference type="ARBA" id="ARBA00022840"/>
    </source>
</evidence>
<dbReference type="InterPro" id="IPR002316">
    <property type="entry name" value="Pro-tRNA-ligase_IIa"/>
</dbReference>
<protein>
    <recommendedName>
        <fullName evidence="10">Proline--tRNA ligase</fullName>
        <ecNumber evidence="10">6.1.1.15</ecNumber>
    </recommendedName>
    <alternativeName>
        <fullName evidence="10">Prolyl-tRNA synthetase</fullName>
        <shortName evidence="10">ProRS</shortName>
    </alternativeName>
</protein>